<evidence type="ECO:0000256" key="1">
    <source>
        <dbReference type="SAM" id="MobiDB-lite"/>
    </source>
</evidence>
<dbReference type="PANTHER" id="PTHR38116">
    <property type="entry name" value="CHROMOSOME 7, WHOLE GENOME SHOTGUN SEQUENCE"/>
    <property type="match status" value="1"/>
</dbReference>
<evidence type="ECO:0000259" key="2">
    <source>
        <dbReference type="PROSITE" id="PS00036"/>
    </source>
</evidence>
<feature type="region of interest" description="Disordered" evidence="1">
    <location>
        <begin position="247"/>
        <end position="275"/>
    </location>
</feature>
<dbReference type="CDD" id="cd14688">
    <property type="entry name" value="bZIP_YAP"/>
    <property type="match status" value="1"/>
</dbReference>
<dbReference type="PROSITE" id="PS00036">
    <property type="entry name" value="BZIP_BASIC"/>
    <property type="match status" value="1"/>
</dbReference>
<reference evidence="4" key="2">
    <citation type="submission" date="2015-01" db="EMBL/GenBank/DDBJ databases">
        <title>Evolutionary Origins and Diversification of the Mycorrhizal Mutualists.</title>
        <authorList>
            <consortium name="DOE Joint Genome Institute"/>
            <consortium name="Mycorrhizal Genomics Consortium"/>
            <person name="Kohler A."/>
            <person name="Kuo A."/>
            <person name="Nagy L.G."/>
            <person name="Floudas D."/>
            <person name="Copeland A."/>
            <person name="Barry K.W."/>
            <person name="Cichocki N."/>
            <person name="Veneault-Fourrey C."/>
            <person name="LaButti K."/>
            <person name="Lindquist E.A."/>
            <person name="Lipzen A."/>
            <person name="Lundell T."/>
            <person name="Morin E."/>
            <person name="Murat C."/>
            <person name="Riley R."/>
            <person name="Ohm R."/>
            <person name="Sun H."/>
            <person name="Tunlid A."/>
            <person name="Henrissat B."/>
            <person name="Grigoriev I.V."/>
            <person name="Hibbett D.S."/>
            <person name="Martin F."/>
        </authorList>
    </citation>
    <scope>NUCLEOTIDE SEQUENCE [LARGE SCALE GENOMIC DNA]</scope>
    <source>
        <strain evidence="4">Zn</strain>
    </source>
</reference>
<gene>
    <name evidence="3" type="ORF">OIDMADRAFT_58461</name>
</gene>
<dbReference type="Pfam" id="PF11905">
    <property type="entry name" value="DUF3425"/>
    <property type="match status" value="1"/>
</dbReference>
<proteinExistence type="predicted"/>
<dbReference type="InterPro" id="IPR004827">
    <property type="entry name" value="bZIP"/>
</dbReference>
<keyword evidence="4" id="KW-1185">Reference proteome</keyword>
<dbReference type="STRING" id="913774.A0A0C3H0I9"/>
<feature type="region of interest" description="Disordered" evidence="1">
    <location>
        <begin position="1"/>
        <end position="66"/>
    </location>
</feature>
<feature type="compositionally biased region" description="Basic and acidic residues" evidence="1">
    <location>
        <begin position="23"/>
        <end position="39"/>
    </location>
</feature>
<reference evidence="3 4" key="1">
    <citation type="submission" date="2014-04" db="EMBL/GenBank/DDBJ databases">
        <authorList>
            <consortium name="DOE Joint Genome Institute"/>
            <person name="Kuo A."/>
            <person name="Martino E."/>
            <person name="Perotto S."/>
            <person name="Kohler A."/>
            <person name="Nagy L.G."/>
            <person name="Floudas D."/>
            <person name="Copeland A."/>
            <person name="Barry K.W."/>
            <person name="Cichocki N."/>
            <person name="Veneault-Fourrey C."/>
            <person name="LaButti K."/>
            <person name="Lindquist E.A."/>
            <person name="Lipzen A."/>
            <person name="Lundell T."/>
            <person name="Morin E."/>
            <person name="Murat C."/>
            <person name="Sun H."/>
            <person name="Tunlid A."/>
            <person name="Henrissat B."/>
            <person name="Grigoriev I.V."/>
            <person name="Hibbett D.S."/>
            <person name="Martin F."/>
            <person name="Nordberg H.P."/>
            <person name="Cantor M.N."/>
            <person name="Hua S.X."/>
        </authorList>
    </citation>
    <scope>NUCLEOTIDE SEQUENCE [LARGE SCALE GENOMIC DNA]</scope>
    <source>
        <strain evidence="3 4">Zn</strain>
    </source>
</reference>
<dbReference type="Gene3D" id="1.20.5.170">
    <property type="match status" value="1"/>
</dbReference>
<name>A0A0C3H0I9_OIDMZ</name>
<feature type="compositionally biased region" description="Polar residues" evidence="1">
    <location>
        <begin position="247"/>
        <end position="257"/>
    </location>
</feature>
<feature type="domain" description="BZIP" evidence="2">
    <location>
        <begin position="27"/>
        <end position="42"/>
    </location>
</feature>
<dbReference type="OrthoDB" id="5973539at2759"/>
<organism evidence="3 4">
    <name type="scientific">Oidiodendron maius (strain Zn)</name>
    <dbReference type="NCBI Taxonomy" id="913774"/>
    <lineage>
        <taxon>Eukaryota</taxon>
        <taxon>Fungi</taxon>
        <taxon>Dikarya</taxon>
        <taxon>Ascomycota</taxon>
        <taxon>Pezizomycotina</taxon>
        <taxon>Leotiomycetes</taxon>
        <taxon>Leotiomycetes incertae sedis</taxon>
        <taxon>Myxotrichaceae</taxon>
        <taxon>Oidiodendron</taxon>
    </lineage>
</organism>
<sequence length="520" mass="58063">MASTAVRNSGEETSQAGRRHRPPLTEKRRQQNRDSQRTYREKRKKLAQEAKLAAKSRPEPVVHCPRQLVAKPDSSSLTLAAENTTCSSELQLQSPEGLPQAQNLLSGAALSDVHEVDLTSYLPGFANDWVDDQNCRPTGGSNPWPQLGLTSNELAISSERPTDLTPLHDINWAAVDNFPSAFANTEFVNRTVYSPQSLPRALPVTNEDTNDSHLSKEPLLDLSEQFTMATPLVLEYGSTVATDDITNEPSTLSTLEPSTDWLGASSSTSSVSRADSPVTEILGQVGLDETEDNKRLFRTASKHEYNLVDIFQAGLQVLGRSSSPKPKQSGFSPILPDPYKNRLAVARITTLQAYLANAEALGYLIPELYCKISPSIFHHPKLKTATEINGFRDTISYRIPLHLRPMHAQIQYAHPPFMDLLPFPSVRERAVLFSSFTPPLIDVAELKADILNDGLICWTKSKKGTGQPWDMRSWEAAEWFLKKWWMLVGGEEDDIQEHTKWWRNLRGHDRSLVTRPAATY</sequence>
<dbReference type="AlphaFoldDB" id="A0A0C3H0I9"/>
<dbReference type="HOGENOM" id="CLU_523857_0_0_1"/>
<protein>
    <recommendedName>
        <fullName evidence="2">BZIP domain-containing protein</fullName>
    </recommendedName>
</protein>
<dbReference type="Proteomes" id="UP000054321">
    <property type="component" value="Unassembled WGS sequence"/>
</dbReference>
<dbReference type="PANTHER" id="PTHR38116:SF5">
    <property type="entry name" value="BZIP DOMAIN-CONTAINING PROTEIN"/>
    <property type="match status" value="1"/>
</dbReference>
<dbReference type="InterPro" id="IPR021833">
    <property type="entry name" value="DUF3425"/>
</dbReference>
<evidence type="ECO:0000313" key="4">
    <source>
        <dbReference type="Proteomes" id="UP000054321"/>
    </source>
</evidence>
<dbReference type="EMBL" id="KN832883">
    <property type="protein sequence ID" value="KIM96909.1"/>
    <property type="molecule type" value="Genomic_DNA"/>
</dbReference>
<evidence type="ECO:0000313" key="3">
    <source>
        <dbReference type="EMBL" id="KIM96909.1"/>
    </source>
</evidence>
<feature type="compositionally biased region" description="Polar residues" evidence="1">
    <location>
        <begin position="1"/>
        <end position="16"/>
    </location>
</feature>
<accession>A0A0C3H0I9</accession>
<dbReference type="GO" id="GO:0003700">
    <property type="term" value="F:DNA-binding transcription factor activity"/>
    <property type="evidence" value="ECO:0007669"/>
    <property type="project" value="InterPro"/>
</dbReference>
<feature type="compositionally biased region" description="Low complexity" evidence="1">
    <location>
        <begin position="265"/>
        <end position="275"/>
    </location>
</feature>
<dbReference type="InParanoid" id="A0A0C3H0I9"/>